<accession>A0A060HNA3</accession>
<dbReference type="EMBL" id="CP007536">
    <property type="protein sequence ID" value="AIC16655.1"/>
    <property type="molecule type" value="Genomic_DNA"/>
</dbReference>
<gene>
    <name evidence="1" type="ORF">NVIE_023940</name>
</gene>
<dbReference type="KEGG" id="nvn:NVIE_023940"/>
<evidence type="ECO:0000313" key="1">
    <source>
        <dbReference type="EMBL" id="AIC16655.1"/>
    </source>
</evidence>
<reference evidence="1 2" key="1">
    <citation type="journal article" date="2014" name="Int. J. Syst. Evol. Microbiol.">
        <title>Nitrososphaera viennensis gen. nov., sp. nov., an aerobic and mesophilic, ammonia-oxidizing archaeon from soil and a member of the archaeal phylum Thaumarchaeota.</title>
        <authorList>
            <person name="Stieglmeier M."/>
            <person name="Klingl A."/>
            <person name="Alves R.J."/>
            <person name="Rittmann S.K."/>
            <person name="Melcher M."/>
            <person name="Leisch N."/>
            <person name="Schleper C."/>
        </authorList>
    </citation>
    <scope>NUCLEOTIDE SEQUENCE [LARGE SCALE GENOMIC DNA]</scope>
    <source>
        <strain evidence="1">EN76</strain>
    </source>
</reference>
<proteinExistence type="predicted"/>
<name>A0A060HNA3_9ARCH</name>
<dbReference type="HOGENOM" id="CLU_495789_0_0_2"/>
<dbReference type="STRING" id="926571.NVIE_023940"/>
<sequence>MLGLVLVGAFVTIGAAAQAGIIIQNNGDSEGTCANESVFDRFSRDSTLGNDEATRKTSSAYLDGNGTIAYLYDDFSTYAENQRVIDNFDDSAAWSSFTTAGGASGAGEKFELVDEYYSGPKALSYTIPSGINKEVILGRTWDEPRDFSRWSQSGYITMWIKVENPDAIDSVNIALEDVSGSKRTYALLQNVHLPRQNNTFADDPAIPNLAYPEGNETEMWTDFMLGKGWNYFLWRADMYDDKDGAGKNTVVDMARISKVHLDMRVNEKSAGQKVIFDDLRIQDGLQKSSNPTKGMWFPPHGRPQFGVYDIDKDDQGHYHLSLLNVRNTQYPSNGDHARMISSAPVPADFVMRVKFTLTQLGPQDQSLSIPSPFPEWTPKELREVPLVEGMRNNTYFRVTYDFEPDWDPGHEWFGPYLSLQYNRLGILTVWPIERNVLQDQEPKAGERTATTEFAPKAGVPYEMQLIVKGQFASATIYEVKQGGDDGSNNNGGCLVRKATMSYTFEHPRHGADKRYPLAIESTGDVRTIVHEVEMVSLENPPTWEINRIH</sequence>
<organism evidence="1 2">
    <name type="scientific">Nitrososphaera viennensis EN76</name>
    <dbReference type="NCBI Taxonomy" id="926571"/>
    <lineage>
        <taxon>Archaea</taxon>
        <taxon>Nitrososphaerota</taxon>
        <taxon>Nitrososphaeria</taxon>
        <taxon>Nitrososphaerales</taxon>
        <taxon>Nitrososphaeraceae</taxon>
        <taxon>Nitrososphaera</taxon>
    </lineage>
</organism>
<evidence type="ECO:0000313" key="2">
    <source>
        <dbReference type="Proteomes" id="UP000027093"/>
    </source>
</evidence>
<keyword evidence="2" id="KW-1185">Reference proteome</keyword>
<protein>
    <submittedName>
        <fullName evidence="1">Uncharacterized protein</fullName>
    </submittedName>
</protein>
<dbReference type="Proteomes" id="UP000027093">
    <property type="component" value="Chromosome"/>
</dbReference>
<dbReference type="AlphaFoldDB" id="A0A060HNA3"/>